<comment type="caution">
    <text evidence="2">The sequence shown here is derived from an EMBL/GenBank/DDBJ whole genome shotgun (WGS) entry which is preliminary data.</text>
</comment>
<dbReference type="GeneID" id="33561806"/>
<accession>A0A1Y2G7L6</accession>
<feature type="transmembrane region" description="Helical" evidence="1">
    <location>
        <begin position="64"/>
        <end position="84"/>
    </location>
</feature>
<dbReference type="AlphaFoldDB" id="A0A1Y2G7L6"/>
<keyword evidence="1" id="KW-0472">Membrane</keyword>
<feature type="transmembrane region" description="Helical" evidence="1">
    <location>
        <begin position="90"/>
        <end position="111"/>
    </location>
</feature>
<dbReference type="Proteomes" id="UP000193648">
    <property type="component" value="Unassembled WGS sequence"/>
</dbReference>
<reference evidence="2 3" key="1">
    <citation type="submission" date="2016-07" db="EMBL/GenBank/DDBJ databases">
        <title>Pervasive Adenine N6-methylation of Active Genes in Fungi.</title>
        <authorList>
            <consortium name="DOE Joint Genome Institute"/>
            <person name="Mondo S.J."/>
            <person name="Dannebaum R.O."/>
            <person name="Kuo R.C."/>
            <person name="Labutti K."/>
            <person name="Haridas S."/>
            <person name="Kuo A."/>
            <person name="Salamov A."/>
            <person name="Ahrendt S.R."/>
            <person name="Lipzen A."/>
            <person name="Sullivan W."/>
            <person name="Andreopoulos W.B."/>
            <person name="Clum A."/>
            <person name="Lindquist E."/>
            <person name="Daum C."/>
            <person name="Ramamoorthy G.K."/>
            <person name="Gryganskyi A."/>
            <person name="Culley D."/>
            <person name="Magnuson J.K."/>
            <person name="James T.Y."/>
            <person name="O'Malley M.A."/>
            <person name="Stajich J.E."/>
            <person name="Spatafora J.W."/>
            <person name="Visel A."/>
            <person name="Grigoriev I.V."/>
        </authorList>
    </citation>
    <scope>NUCLEOTIDE SEQUENCE [LARGE SCALE GENOMIC DNA]</scope>
    <source>
        <strain evidence="2 3">NRRL 3116</strain>
    </source>
</reference>
<keyword evidence="3" id="KW-1185">Reference proteome</keyword>
<dbReference type="InParanoid" id="A0A1Y2G7L6"/>
<dbReference type="RefSeq" id="XP_021876049.1">
    <property type="nucleotide sequence ID" value="XM_022019962.1"/>
</dbReference>
<proteinExistence type="predicted"/>
<evidence type="ECO:0000313" key="3">
    <source>
        <dbReference type="Proteomes" id="UP000193648"/>
    </source>
</evidence>
<organism evidence="2 3">
    <name type="scientific">Lobosporangium transversale</name>
    <dbReference type="NCBI Taxonomy" id="64571"/>
    <lineage>
        <taxon>Eukaryota</taxon>
        <taxon>Fungi</taxon>
        <taxon>Fungi incertae sedis</taxon>
        <taxon>Mucoromycota</taxon>
        <taxon>Mortierellomycotina</taxon>
        <taxon>Mortierellomycetes</taxon>
        <taxon>Mortierellales</taxon>
        <taxon>Mortierellaceae</taxon>
        <taxon>Lobosporangium</taxon>
    </lineage>
</organism>
<gene>
    <name evidence="2" type="ORF">BCR41DRAFT_211536</name>
</gene>
<protein>
    <submittedName>
        <fullName evidence="2">Uncharacterized protein</fullName>
    </submittedName>
</protein>
<dbReference type="EMBL" id="MCFF01000064">
    <property type="protein sequence ID" value="ORZ00008.1"/>
    <property type="molecule type" value="Genomic_DNA"/>
</dbReference>
<keyword evidence="1" id="KW-0812">Transmembrane</keyword>
<evidence type="ECO:0000256" key="1">
    <source>
        <dbReference type="SAM" id="Phobius"/>
    </source>
</evidence>
<evidence type="ECO:0000313" key="2">
    <source>
        <dbReference type="EMBL" id="ORZ00008.1"/>
    </source>
</evidence>
<name>A0A1Y2G7L6_9FUNG</name>
<sequence length="144" mass="16674">MTLCMSGMKRIHLFCVAAPETAPVSLSYSYSCIFIPCSCSLYRTIHTLFLCMLPIRVPVKIHPIATITITIIISSPVCLHFFFFTQHWLIIVYISCSAGLGGYIFLVCIYASQINLTRFFFQFRPIWKQERRKSNFVIFLAQYH</sequence>
<keyword evidence="1" id="KW-1133">Transmembrane helix</keyword>